<reference evidence="2 3" key="1">
    <citation type="journal article" date="2007" name="Int. J. Syst. Evol. Microbiol.">
        <title>Natronorubrum sulfidifaciens sp. nov., an extremely haloalkaliphilic archaeon isolated from Aiding salt lake in Xin-Jiang, China.</title>
        <authorList>
            <person name="Cui H.L."/>
            <person name="Tohty D."/>
            <person name="Liu H.C."/>
            <person name="Liu S.J."/>
            <person name="Oren A."/>
            <person name="Zhou P.J."/>
        </authorList>
    </citation>
    <scope>NUCLEOTIDE SEQUENCE [LARGE SCALE GENOMIC DNA]</scope>
    <source>
        <strain evidence="2 3">7-3</strain>
        <plasmid evidence="2">unnamed3</plasmid>
    </source>
</reference>
<feature type="transmembrane region" description="Helical" evidence="1">
    <location>
        <begin position="12"/>
        <end position="35"/>
    </location>
</feature>
<name>A0A5P9PAB5_9EURY</name>
<organism evidence="2 3">
    <name type="scientific">Natronorubrum aibiense</name>
    <dbReference type="NCBI Taxonomy" id="348826"/>
    <lineage>
        <taxon>Archaea</taxon>
        <taxon>Methanobacteriati</taxon>
        <taxon>Methanobacteriota</taxon>
        <taxon>Stenosarchaea group</taxon>
        <taxon>Halobacteria</taxon>
        <taxon>Halobacteriales</taxon>
        <taxon>Natrialbaceae</taxon>
        <taxon>Natronorubrum</taxon>
    </lineage>
</organism>
<dbReference type="EMBL" id="CP045491">
    <property type="protein sequence ID" value="QFU85034.1"/>
    <property type="molecule type" value="Genomic_DNA"/>
</dbReference>
<keyword evidence="1" id="KW-1133">Transmembrane helix</keyword>
<geneLocation type="plasmid" evidence="2 3">
    <name>unnamed3</name>
</geneLocation>
<evidence type="ECO:0000313" key="2">
    <source>
        <dbReference type="EMBL" id="QFU85034.1"/>
    </source>
</evidence>
<sequence length="75" mass="8078">MYGDSKVTGAFGGVHLVLIAIIMLALIGTSGLYLLGLPVSWLGAAFVILLIGLSVVARPLFRKAQPRRNRNRDDN</sequence>
<proteinExistence type="predicted"/>
<protein>
    <submittedName>
        <fullName evidence="2">Uncharacterized protein</fullName>
    </submittedName>
</protein>
<dbReference type="KEGG" id="nas:GCU68_21185"/>
<evidence type="ECO:0000313" key="3">
    <source>
        <dbReference type="Proteomes" id="UP000326170"/>
    </source>
</evidence>
<keyword evidence="1" id="KW-0472">Membrane</keyword>
<keyword evidence="3" id="KW-1185">Reference proteome</keyword>
<dbReference type="Proteomes" id="UP000326170">
    <property type="component" value="Plasmid unnamed3"/>
</dbReference>
<evidence type="ECO:0000256" key="1">
    <source>
        <dbReference type="SAM" id="Phobius"/>
    </source>
</evidence>
<keyword evidence="1" id="KW-0812">Transmembrane</keyword>
<gene>
    <name evidence="2" type="ORF">GCU68_21185</name>
</gene>
<dbReference type="AlphaFoldDB" id="A0A5P9PAB5"/>
<accession>A0A5P9PAB5</accession>
<feature type="transmembrane region" description="Helical" evidence="1">
    <location>
        <begin position="41"/>
        <end position="61"/>
    </location>
</feature>
<keyword evidence="2" id="KW-0614">Plasmid</keyword>